<reference evidence="1" key="1">
    <citation type="submission" date="2013-05" db="EMBL/GenBank/DDBJ databases">
        <authorList>
            <person name="Harkins D.M."/>
            <person name="Durkin A.S."/>
            <person name="Brinkac L.M."/>
            <person name="Haft D.H."/>
            <person name="Selengut J.D."/>
            <person name="Sanka R."/>
            <person name="DePew J."/>
            <person name="Purushe J."/>
            <person name="Hartskeerl R.A."/>
            <person name="Ahmed A."/>
            <person name="van der Linden H."/>
            <person name="Goris M.G.A."/>
            <person name="Vinetz J.M."/>
            <person name="Sutton G.G."/>
            <person name="Nierman W.C."/>
            <person name="Fouts D.E."/>
        </authorList>
    </citation>
    <scope>NUCLEOTIDE SEQUENCE [LARGE SCALE GENOMIC DNA]</scope>
    <source>
        <strain evidence="1">5399</strain>
    </source>
</reference>
<comment type="caution">
    <text evidence="1">The sequence shown here is derived from an EMBL/GenBank/DDBJ whole genome shotgun (WGS) entry which is preliminary data.</text>
</comment>
<protein>
    <submittedName>
        <fullName evidence="1">Uncharacterized protein</fullName>
    </submittedName>
</protein>
<sequence>MAGNSSAEKFYLAEYRSLYRIQFYPFRNIFEEVCRYPQFRGNIPLLKPRSSFLTSYEFHSLSYAIANLEDAWIRI</sequence>
<evidence type="ECO:0000313" key="1">
    <source>
        <dbReference type="EMBL" id="EQA43745.1"/>
    </source>
</evidence>
<gene>
    <name evidence="1" type="ORF">LEP1GSC050_1871</name>
</gene>
<evidence type="ECO:0000313" key="2">
    <source>
        <dbReference type="Proteomes" id="UP000015454"/>
    </source>
</evidence>
<accession>T0EY32</accession>
<proteinExistence type="predicted"/>
<dbReference type="Proteomes" id="UP000015454">
    <property type="component" value="Unassembled WGS sequence"/>
</dbReference>
<organism evidence="1 2">
    <name type="scientific">Leptospira broomii serovar Hurstbridge str. 5399</name>
    <dbReference type="NCBI Taxonomy" id="1049789"/>
    <lineage>
        <taxon>Bacteria</taxon>
        <taxon>Pseudomonadati</taxon>
        <taxon>Spirochaetota</taxon>
        <taxon>Spirochaetia</taxon>
        <taxon>Leptospirales</taxon>
        <taxon>Leptospiraceae</taxon>
        <taxon>Leptospira</taxon>
    </lineage>
</organism>
<keyword evidence="2" id="KW-1185">Reference proteome</keyword>
<name>T0EY32_9LEPT</name>
<dbReference type="EMBL" id="AHMO02000010">
    <property type="protein sequence ID" value="EQA43745.1"/>
    <property type="molecule type" value="Genomic_DNA"/>
</dbReference>
<dbReference type="AlphaFoldDB" id="T0EY32"/>
<dbReference type="STRING" id="1049789.LEP1GSC050_1871"/>